<dbReference type="RefSeq" id="XP_007272385.1">
    <property type="nucleotide sequence ID" value="XM_007272323.1"/>
</dbReference>
<dbReference type="AlphaFoldDB" id="R7SGD0"/>
<organism evidence="1 2">
    <name type="scientific">Fomitiporia mediterranea (strain MF3/22)</name>
    <name type="common">Grapevine white-rot fungus</name>
    <dbReference type="NCBI Taxonomy" id="694068"/>
    <lineage>
        <taxon>Eukaryota</taxon>
        <taxon>Fungi</taxon>
        <taxon>Dikarya</taxon>
        <taxon>Basidiomycota</taxon>
        <taxon>Agaricomycotina</taxon>
        <taxon>Agaricomycetes</taxon>
        <taxon>Hymenochaetales</taxon>
        <taxon>Hymenochaetaceae</taxon>
        <taxon>Fomitiporia</taxon>
    </lineage>
</organism>
<evidence type="ECO:0000313" key="1">
    <source>
        <dbReference type="EMBL" id="EJC97352.1"/>
    </source>
</evidence>
<dbReference type="KEGG" id="fme:FOMMEDRAFT_32521"/>
<sequence length="472" mass="52721">RDGYIWGMPLWTLEEMMRGLEIHRIFIPFMNALREALNIESEAGVQTCTMLGAVAREESKPGCTESDNSDDNNAMLVDSDNTAQMNLSYAGSRVPEPTKEGATVIKGMNAVVKEDAISSSMRFAKDDKGNRNNAETVFKLLVKDAVHRYGEAARDIKSAVFDGFAQAEKKYRAALTLDTVTLDALIDALACIGTEQVPDPESFSHKLFSVEPVGGETQLSYGHDTFVPKFKSDQIGKIVMERVRRLHVNQARKFSHLFGLFPESSTLGGWIFESYACHLLGSGNIQQRLIPMLFKSCTDTHRVYEARLHEDSGTRLLNRMRKQASVTFPDGKLVLDKVDNIEDCLWVPAPRNHPLFDAFFVDLDVKDSSVTSTIWIAQMSLSATHSGSSAGYAHVKSIVQKVQTRAEMLLKPDGVLQNRDTISQQKISVKYLYVCPMPEQQCTWRLPSNGWINTVQGDVFCLHLNCHSYLPS</sequence>
<gene>
    <name evidence="1" type="ORF">FOMMEDRAFT_32521</name>
</gene>
<evidence type="ECO:0000313" key="2">
    <source>
        <dbReference type="Proteomes" id="UP000053630"/>
    </source>
</evidence>
<protein>
    <submittedName>
        <fullName evidence="1">Uncharacterized protein</fullName>
    </submittedName>
</protein>
<name>R7SGD0_FOMME</name>
<dbReference type="EMBL" id="JH718956">
    <property type="protein sequence ID" value="EJC97352.1"/>
    <property type="molecule type" value="Genomic_DNA"/>
</dbReference>
<proteinExistence type="predicted"/>
<feature type="non-terminal residue" evidence="1">
    <location>
        <position position="1"/>
    </location>
</feature>
<dbReference type="OrthoDB" id="3045009at2759"/>
<dbReference type="GeneID" id="18679212"/>
<accession>R7SGD0</accession>
<dbReference type="Proteomes" id="UP000053630">
    <property type="component" value="Unassembled WGS sequence"/>
</dbReference>
<keyword evidence="2" id="KW-1185">Reference proteome</keyword>
<reference evidence="2" key="1">
    <citation type="journal article" date="2012" name="Science">
        <title>The Paleozoic origin of enzymatic lignin decomposition reconstructed from 31 fungal genomes.</title>
        <authorList>
            <person name="Floudas D."/>
            <person name="Binder M."/>
            <person name="Riley R."/>
            <person name="Barry K."/>
            <person name="Blanchette R.A."/>
            <person name="Henrissat B."/>
            <person name="Martinez A.T."/>
            <person name="Otillar R."/>
            <person name="Spatafora J.W."/>
            <person name="Yadav J.S."/>
            <person name="Aerts A."/>
            <person name="Benoit I."/>
            <person name="Boyd A."/>
            <person name="Carlson A."/>
            <person name="Copeland A."/>
            <person name="Coutinho P.M."/>
            <person name="de Vries R.P."/>
            <person name="Ferreira P."/>
            <person name="Findley K."/>
            <person name="Foster B."/>
            <person name="Gaskell J."/>
            <person name="Glotzer D."/>
            <person name="Gorecki P."/>
            <person name="Heitman J."/>
            <person name="Hesse C."/>
            <person name="Hori C."/>
            <person name="Igarashi K."/>
            <person name="Jurgens J.A."/>
            <person name="Kallen N."/>
            <person name="Kersten P."/>
            <person name="Kohler A."/>
            <person name="Kuees U."/>
            <person name="Kumar T.K.A."/>
            <person name="Kuo A."/>
            <person name="LaButti K."/>
            <person name="Larrondo L.F."/>
            <person name="Lindquist E."/>
            <person name="Ling A."/>
            <person name="Lombard V."/>
            <person name="Lucas S."/>
            <person name="Lundell T."/>
            <person name="Martin R."/>
            <person name="McLaughlin D.J."/>
            <person name="Morgenstern I."/>
            <person name="Morin E."/>
            <person name="Murat C."/>
            <person name="Nagy L.G."/>
            <person name="Nolan M."/>
            <person name="Ohm R.A."/>
            <person name="Patyshakuliyeva A."/>
            <person name="Rokas A."/>
            <person name="Ruiz-Duenas F.J."/>
            <person name="Sabat G."/>
            <person name="Salamov A."/>
            <person name="Samejima M."/>
            <person name="Schmutz J."/>
            <person name="Slot J.C."/>
            <person name="St John F."/>
            <person name="Stenlid J."/>
            <person name="Sun H."/>
            <person name="Sun S."/>
            <person name="Syed K."/>
            <person name="Tsang A."/>
            <person name="Wiebenga A."/>
            <person name="Young D."/>
            <person name="Pisabarro A."/>
            <person name="Eastwood D.C."/>
            <person name="Martin F."/>
            <person name="Cullen D."/>
            <person name="Grigoriev I.V."/>
            <person name="Hibbett D.S."/>
        </authorList>
    </citation>
    <scope>NUCLEOTIDE SEQUENCE [LARGE SCALE GENOMIC DNA]</scope>
    <source>
        <strain evidence="2">MF3/22</strain>
    </source>
</reference>